<feature type="active site" description="Proton donor 1" evidence="13">
    <location>
        <position position="536"/>
    </location>
</feature>
<evidence type="ECO:0000256" key="5">
    <source>
        <dbReference type="ARBA" id="ARBA00022729"/>
    </source>
</evidence>
<dbReference type="EC" id="3.4.-.-" evidence="19"/>
<comment type="catalytic activity">
    <reaction evidence="11">
        <text>Release of a C-terminal dipeptide, oligopeptide-|-Xaa-Yaa, when Xaa is not Pro, and Yaa is neither Asp nor Glu. Thus, conversion of angiotensin I to angiotensin II, with increase in vasoconstrictor activity, but no action on angiotensin II.</text>
        <dbReference type="EC" id="3.4.15.1"/>
    </reaction>
</comment>
<keyword evidence="7 15" id="KW-0862">Zinc</keyword>
<dbReference type="CDD" id="cd06461">
    <property type="entry name" value="M2_ACE"/>
    <property type="match status" value="1"/>
</dbReference>
<accession>A0A6P8Y374</accession>
<feature type="binding site" evidence="15">
    <location>
        <position position="410"/>
    </location>
    <ligand>
        <name>Zn(2+)</name>
        <dbReference type="ChEBI" id="CHEBI:29105"/>
        <label>1</label>
        <note>catalytic</note>
    </ligand>
</feature>
<keyword evidence="2 19" id="KW-0121">Carboxypeptidase</keyword>
<dbReference type="FunFam" id="1.10.1370.30:FF:000004">
    <property type="entry name" value="Angiotensin-converting enzyme"/>
    <property type="match status" value="1"/>
</dbReference>
<evidence type="ECO:0000313" key="21">
    <source>
        <dbReference type="Proteomes" id="UP000515158"/>
    </source>
</evidence>
<evidence type="ECO:0000256" key="9">
    <source>
        <dbReference type="ARBA" id="ARBA00023157"/>
    </source>
</evidence>
<evidence type="ECO:0000256" key="3">
    <source>
        <dbReference type="ARBA" id="ARBA00022670"/>
    </source>
</evidence>
<feature type="binding site" evidence="17">
    <location>
        <position position="410"/>
    </location>
    <ligand>
        <name>Zn(2+)</name>
        <dbReference type="ChEBI" id="CHEBI:29105"/>
        <label>2</label>
        <note>catalytic</note>
    </ligand>
</feature>
<dbReference type="InterPro" id="IPR001548">
    <property type="entry name" value="Peptidase_M2"/>
</dbReference>
<feature type="disulfide bond" evidence="16 18">
    <location>
        <begin position="375"/>
        <end position="393"/>
    </location>
</feature>
<dbReference type="PANTHER" id="PTHR10514">
    <property type="entry name" value="ANGIOTENSIN-CONVERTING ENZYME"/>
    <property type="match status" value="1"/>
</dbReference>
<evidence type="ECO:0000256" key="1">
    <source>
        <dbReference type="ARBA" id="ARBA00008139"/>
    </source>
</evidence>
<name>A0A6P8Y374_THRPL</name>
<comment type="cofactor">
    <cofactor evidence="19">
        <name>Zn(2+)</name>
        <dbReference type="ChEBI" id="CHEBI:29105"/>
    </cofactor>
    <text evidence="19">Binds 1 zinc ion per subunit.</text>
</comment>
<evidence type="ECO:0000256" key="10">
    <source>
        <dbReference type="ARBA" id="ARBA00023180"/>
    </source>
</evidence>
<feature type="signal peptide" evidence="20">
    <location>
        <begin position="1"/>
        <end position="23"/>
    </location>
</feature>
<sequence length="678" mass="77245">MVRVAALLLAAGCLSCLAGPSSARCLRGSRGVAVAGRGPNRRVARQAPASPKYDAAFITQYLATTYERDASAACNHAITAEWEYITDLTNSTKEAIYNEASLSLAAFEKEQWDEYFQNLDPEEYEDPVVRRQVEFLLSLGVSALDEQELKDLNTYELRMQNVYSTAKICPYRKQRCDLGKEGYELDPEIESVMAKSRDYDELAYTWKAWHDASGKHMRQDYKNYVALQNKAAVANDFENMGHMWQAGFETDYFYEDMQDLWDQVFPLYEALHTFVRRRLRAFYGDKMGEEDGLIPAHILGNMWGQSWINVYDLVEPFPNASSYDVTKALMEQGYNPLRMFRKSDEFYTSMGLQSSNMSYGPKAVIEKPRGREIICHGSAWDFCDRKDFRIKMCTKVNQDDFRTIHHEMGHIQYYLQYKNQPYMLRSGANPGFHEAIGDTIALSVDNPKHLKAIGLLKNYEDSDESSINALMKMALEKVAFLPFGLLVDMWRWDVFAGNVTESEWNRHWWLLREDIQGLRAPVSRSEEDFDPGAKFHVPGSYQYISYFVADILQFQLYRALCIEAGEYRPDDPTSPPLHKCDFYNSKEAGAKFSKGMALGASVHWSEALETLTGETELNATALLEYFEPLHRFLREANGDLEAEASPVSEDDASSAATTATTTAATLALLLLSILNRYL</sequence>
<protein>
    <recommendedName>
        <fullName evidence="12 19">Angiotensin-converting enzyme</fullName>
        <ecNumber evidence="19">3.4.-.-</ecNumber>
    </recommendedName>
</protein>
<feature type="binding site" evidence="15">
    <location>
        <position position="406"/>
    </location>
    <ligand>
        <name>Zn(2+)</name>
        <dbReference type="ChEBI" id="CHEBI:29105"/>
        <label>1</label>
        <note>catalytic</note>
    </ligand>
</feature>
<evidence type="ECO:0000256" key="20">
    <source>
        <dbReference type="SAM" id="SignalP"/>
    </source>
</evidence>
<proteinExistence type="inferred from homology"/>
<keyword evidence="8 19" id="KW-0482">Metalloprotease</keyword>
<gene>
    <name evidence="22" type="primary">LOC117640983</name>
</gene>
<feature type="chain" id="PRO_5027858867" description="Angiotensin-converting enzyme" evidence="20">
    <location>
        <begin position="24"/>
        <end position="678"/>
    </location>
</feature>
<feature type="binding site" evidence="15">
    <location>
        <position position="434"/>
    </location>
    <ligand>
        <name>Zn(2+)</name>
        <dbReference type="ChEBI" id="CHEBI:29105"/>
        <label>1</label>
        <note>catalytic</note>
    </ligand>
</feature>
<dbReference type="RefSeq" id="XP_034233948.1">
    <property type="nucleotide sequence ID" value="XM_034378057.1"/>
</dbReference>
<feature type="binding site" evidence="17">
    <location>
        <position position="406"/>
    </location>
    <ligand>
        <name>Zn(2+)</name>
        <dbReference type="ChEBI" id="CHEBI:29105"/>
        <label>2</label>
        <note>catalytic</note>
    </ligand>
</feature>
<keyword evidence="21" id="KW-1185">Reference proteome</keyword>
<evidence type="ECO:0000256" key="19">
    <source>
        <dbReference type="RuleBase" id="RU361144"/>
    </source>
</evidence>
<dbReference type="AlphaFoldDB" id="A0A6P8Y374"/>
<organism evidence="22">
    <name type="scientific">Thrips palmi</name>
    <name type="common">Melon thrips</name>
    <dbReference type="NCBI Taxonomy" id="161013"/>
    <lineage>
        <taxon>Eukaryota</taxon>
        <taxon>Metazoa</taxon>
        <taxon>Ecdysozoa</taxon>
        <taxon>Arthropoda</taxon>
        <taxon>Hexapoda</taxon>
        <taxon>Insecta</taxon>
        <taxon>Pterygota</taxon>
        <taxon>Neoptera</taxon>
        <taxon>Paraneoptera</taxon>
        <taxon>Thysanoptera</taxon>
        <taxon>Terebrantia</taxon>
        <taxon>Thripoidea</taxon>
        <taxon>Thripidae</taxon>
        <taxon>Thrips</taxon>
    </lineage>
</organism>
<evidence type="ECO:0000256" key="6">
    <source>
        <dbReference type="ARBA" id="ARBA00022801"/>
    </source>
</evidence>
<comment type="caution">
    <text evidence="18">Lacks conserved residue(s) required for the propagation of feature annotation.</text>
</comment>
<evidence type="ECO:0000256" key="11">
    <source>
        <dbReference type="ARBA" id="ARBA00036868"/>
    </source>
</evidence>
<keyword evidence="3 19" id="KW-0645">Protease</keyword>
<evidence type="ECO:0000256" key="16">
    <source>
        <dbReference type="PIRSR" id="PIRSR601548-4"/>
    </source>
</evidence>
<dbReference type="Proteomes" id="UP000515158">
    <property type="component" value="Unplaced"/>
</dbReference>
<keyword evidence="4 15" id="KW-0479">Metal-binding</keyword>
<dbReference type="Pfam" id="PF01401">
    <property type="entry name" value="Peptidase_M2"/>
    <property type="match status" value="1"/>
</dbReference>
<keyword evidence="5 20" id="KW-0732">Signal</keyword>
<dbReference type="PRINTS" id="PR00791">
    <property type="entry name" value="PEPDIPTASEA"/>
</dbReference>
<evidence type="ECO:0000256" key="17">
    <source>
        <dbReference type="PIRSR" id="PIRSR601548-8"/>
    </source>
</evidence>
<evidence type="ECO:0000313" key="22">
    <source>
        <dbReference type="RefSeq" id="XP_034233948.1"/>
    </source>
</evidence>
<dbReference type="GO" id="GO:0004180">
    <property type="term" value="F:carboxypeptidase activity"/>
    <property type="evidence" value="ECO:0007669"/>
    <property type="project" value="UniProtKB-KW"/>
</dbReference>
<dbReference type="PANTHER" id="PTHR10514:SF27">
    <property type="entry name" value="ANGIOTENSIN-CONVERTING ENZYME"/>
    <property type="match status" value="1"/>
</dbReference>
<evidence type="ECO:0000256" key="18">
    <source>
        <dbReference type="PROSITE-ProRule" id="PRU01355"/>
    </source>
</evidence>
<evidence type="ECO:0000256" key="7">
    <source>
        <dbReference type="ARBA" id="ARBA00022833"/>
    </source>
</evidence>
<dbReference type="SUPFAM" id="SSF55486">
    <property type="entry name" value="Metalloproteases ('zincins'), catalytic domain"/>
    <property type="match status" value="1"/>
</dbReference>
<reference evidence="22" key="1">
    <citation type="submission" date="2025-08" db="UniProtKB">
        <authorList>
            <consortium name="RefSeq"/>
        </authorList>
    </citation>
    <scope>IDENTIFICATION</scope>
    <source>
        <tissue evidence="22">Total insect</tissue>
    </source>
</reference>
<feature type="disulfide bond" evidence="16">
    <location>
        <begin position="561"/>
        <end position="580"/>
    </location>
</feature>
<dbReference type="OrthoDB" id="10029630at2759"/>
<feature type="active site" description="Proton acceptor 2" evidence="14">
    <location>
        <position position="407"/>
    </location>
</feature>
<dbReference type="Gene3D" id="1.10.1370.30">
    <property type="match status" value="1"/>
</dbReference>
<dbReference type="GeneID" id="117640983"/>
<evidence type="ECO:0000256" key="4">
    <source>
        <dbReference type="ARBA" id="ARBA00022723"/>
    </source>
</evidence>
<dbReference type="GO" id="GO:0008241">
    <property type="term" value="F:peptidyl-dipeptidase activity"/>
    <property type="evidence" value="ECO:0007669"/>
    <property type="project" value="UniProtKB-EC"/>
</dbReference>
<dbReference type="GO" id="GO:0046872">
    <property type="term" value="F:metal ion binding"/>
    <property type="evidence" value="ECO:0007669"/>
    <property type="project" value="UniProtKB-KW"/>
</dbReference>
<evidence type="ECO:0000256" key="14">
    <source>
        <dbReference type="PIRSR" id="PIRSR601548-11"/>
    </source>
</evidence>
<keyword evidence="10 19" id="KW-0325">Glycoprotein</keyword>
<evidence type="ECO:0000256" key="2">
    <source>
        <dbReference type="ARBA" id="ARBA00022645"/>
    </source>
</evidence>
<feature type="active site" description="Proton donor 2" evidence="14">
    <location>
        <position position="536"/>
    </location>
</feature>
<dbReference type="GO" id="GO:0008237">
    <property type="term" value="F:metallopeptidase activity"/>
    <property type="evidence" value="ECO:0007669"/>
    <property type="project" value="UniProtKB-KW"/>
</dbReference>
<feature type="binding site" evidence="17">
    <location>
        <position position="434"/>
    </location>
    <ligand>
        <name>Zn(2+)</name>
        <dbReference type="ChEBI" id="CHEBI:29105"/>
        <label>2</label>
        <note>catalytic</note>
    </ligand>
</feature>
<comment type="similarity">
    <text evidence="1 18 19">Belongs to the peptidase M2 family.</text>
</comment>
<evidence type="ECO:0000256" key="12">
    <source>
        <dbReference type="ARBA" id="ARBA00039858"/>
    </source>
</evidence>
<keyword evidence="6 19" id="KW-0378">Hydrolase</keyword>
<keyword evidence="9 16" id="KW-1015">Disulfide bond</keyword>
<evidence type="ECO:0000256" key="13">
    <source>
        <dbReference type="PIRSR" id="PIRSR601548-1"/>
    </source>
</evidence>
<evidence type="ECO:0000256" key="15">
    <source>
        <dbReference type="PIRSR" id="PIRSR601548-3"/>
    </source>
</evidence>
<dbReference type="InParanoid" id="A0A6P8Y374"/>
<evidence type="ECO:0000256" key="8">
    <source>
        <dbReference type="ARBA" id="ARBA00023049"/>
    </source>
</evidence>
<feature type="disulfide bond" evidence="16">
    <location>
        <begin position="169"/>
        <end position="176"/>
    </location>
</feature>
<feature type="active site" description="Proton acceptor 1" evidence="13">
    <location>
        <position position="407"/>
    </location>
</feature>
<dbReference type="PROSITE" id="PS52011">
    <property type="entry name" value="PEPTIDASE_M2"/>
    <property type="match status" value="1"/>
</dbReference>
<dbReference type="KEGG" id="tpal:117640983"/>
<dbReference type="GO" id="GO:0006508">
    <property type="term" value="P:proteolysis"/>
    <property type="evidence" value="ECO:0007669"/>
    <property type="project" value="UniProtKB-KW"/>
</dbReference>
<dbReference type="GO" id="GO:0005886">
    <property type="term" value="C:plasma membrane"/>
    <property type="evidence" value="ECO:0007669"/>
    <property type="project" value="TreeGrafter"/>
</dbReference>